<proteinExistence type="inferred from homology"/>
<dbReference type="RefSeq" id="WP_036833145.1">
    <property type="nucleotide sequence ID" value="NZ_AVPG01000005.1"/>
</dbReference>
<dbReference type="eggNOG" id="COG0508">
    <property type="taxonomic scope" value="Bacteria"/>
</dbReference>
<gene>
    <name evidence="10" type="ORF">N784_14170</name>
</gene>
<reference evidence="10 11" key="1">
    <citation type="submission" date="2013-08" db="EMBL/GenBank/DDBJ databases">
        <authorList>
            <person name="Huang J."/>
            <person name="Wang G."/>
        </authorList>
    </citation>
    <scope>NUCLEOTIDE SEQUENCE [LARGE SCALE GENOMIC DNA]</scope>
    <source>
        <strain evidence="10 11">JSM 072002</strain>
    </source>
</reference>
<evidence type="ECO:0000256" key="3">
    <source>
        <dbReference type="ARBA" id="ARBA00022679"/>
    </source>
</evidence>
<dbReference type="FunFam" id="3.30.559.10:FF:000007">
    <property type="entry name" value="Dihydrolipoamide acetyltransferase component of pyruvate dehydrogenase complex"/>
    <property type="match status" value="1"/>
</dbReference>
<dbReference type="GO" id="GO:0005737">
    <property type="term" value="C:cytoplasm"/>
    <property type="evidence" value="ECO:0007669"/>
    <property type="project" value="TreeGrafter"/>
</dbReference>
<dbReference type="InterPro" id="IPR036625">
    <property type="entry name" value="E3-bd_dom_sf"/>
</dbReference>
<keyword evidence="11" id="KW-1185">Reference proteome</keyword>
<evidence type="ECO:0000256" key="6">
    <source>
        <dbReference type="RuleBase" id="RU003423"/>
    </source>
</evidence>
<feature type="domain" description="Peripheral subunit-binding (PSBD)" evidence="9">
    <location>
        <begin position="119"/>
        <end position="156"/>
    </location>
</feature>
<feature type="domain" description="Lipoyl-binding" evidence="8">
    <location>
        <begin position="2"/>
        <end position="77"/>
    </location>
</feature>
<keyword evidence="3 6" id="KW-0808">Transferase</keyword>
<dbReference type="Pfam" id="PF00198">
    <property type="entry name" value="2-oxoacid_dh"/>
    <property type="match status" value="1"/>
</dbReference>
<organism evidence="10 11">
    <name type="scientific">Pontibacillus litoralis JSM 072002</name>
    <dbReference type="NCBI Taxonomy" id="1385512"/>
    <lineage>
        <taxon>Bacteria</taxon>
        <taxon>Bacillati</taxon>
        <taxon>Bacillota</taxon>
        <taxon>Bacilli</taxon>
        <taxon>Bacillales</taxon>
        <taxon>Bacillaceae</taxon>
        <taxon>Pontibacillus</taxon>
    </lineage>
</organism>
<dbReference type="PROSITE" id="PS00189">
    <property type="entry name" value="LIPOYL"/>
    <property type="match status" value="1"/>
</dbReference>
<dbReference type="GO" id="GO:0031405">
    <property type="term" value="F:lipoic acid binding"/>
    <property type="evidence" value="ECO:0007669"/>
    <property type="project" value="TreeGrafter"/>
</dbReference>
<dbReference type="SUPFAM" id="SSF47005">
    <property type="entry name" value="Peripheral subunit-binding domain of 2-oxo acid dehydrogenase complex"/>
    <property type="match status" value="1"/>
</dbReference>
<dbReference type="PANTHER" id="PTHR43178:SF5">
    <property type="entry name" value="LIPOAMIDE ACYLTRANSFERASE COMPONENT OF BRANCHED-CHAIN ALPHA-KETO ACID DEHYDROGENASE COMPLEX, MITOCHONDRIAL"/>
    <property type="match status" value="1"/>
</dbReference>
<dbReference type="InterPro" id="IPR011053">
    <property type="entry name" value="Single_hybrid_motif"/>
</dbReference>
<dbReference type="InterPro" id="IPR050743">
    <property type="entry name" value="2-oxoacid_DH_E2_comp"/>
</dbReference>
<dbReference type="STRING" id="1385512.N784_14170"/>
<dbReference type="InterPro" id="IPR001078">
    <property type="entry name" value="2-oxoacid_DH_actylTfrase"/>
</dbReference>
<dbReference type="Proteomes" id="UP000030401">
    <property type="component" value="Unassembled WGS sequence"/>
</dbReference>
<dbReference type="InterPro" id="IPR023213">
    <property type="entry name" value="CAT-like_dom_sf"/>
</dbReference>
<keyword evidence="5 6" id="KW-0012">Acyltransferase</keyword>
<dbReference type="Pfam" id="PF00364">
    <property type="entry name" value="Biotin_lipoyl"/>
    <property type="match status" value="1"/>
</dbReference>
<accession>A0A0A5G997</accession>
<evidence type="ECO:0000256" key="7">
    <source>
        <dbReference type="SAM" id="MobiDB-lite"/>
    </source>
</evidence>
<dbReference type="EC" id="2.3.1.-" evidence="6"/>
<dbReference type="Pfam" id="PF02817">
    <property type="entry name" value="E3_binding"/>
    <property type="match status" value="1"/>
</dbReference>
<name>A0A0A5G997_9BACI</name>
<dbReference type="Gene3D" id="3.30.559.10">
    <property type="entry name" value="Chloramphenicol acetyltransferase-like domain"/>
    <property type="match status" value="1"/>
</dbReference>
<dbReference type="OrthoDB" id="9805770at2"/>
<sequence>MVYSFILPDSGEGIHESEIVQWGVKPGDQIKQDDTIVEIQSDKAVVELPSPVTGIVKQLLFEEGEVAKVGEAIVEIEIEGEAQEEAAPAPKVEEPTKESASTNKPEQSQKAASIDVRMLAIPAVRKYAREQEVDLTKVPATGKNNRVTKEDIDHYLATGQAKEEQVEETIQPVETPEVAPVSQPNVQAMETRVKMSSTRKAISKAMVNSKATSPHVTVLDRVNVTKLVEHRDRFKVIAKERGIKLTYTAYFVKAVVAILSRYPELNATIDEKTDEIVYKHYYNVGIATDTDKGLFVPMIRDAERKSLFKIAEGLKENTEKAMNGTLTSADMRNGSMTITNVGSLATSGVWSTPIINQPEVAILGVARIEDEVIPDENKQPIVAPMLKISFSFDHRIIDGATAQSAINDLKEYLADPELLFVEG</sequence>
<dbReference type="AlphaFoldDB" id="A0A0A5G997"/>
<dbReference type="CDD" id="cd06849">
    <property type="entry name" value="lipoyl_domain"/>
    <property type="match status" value="1"/>
</dbReference>
<evidence type="ECO:0000259" key="9">
    <source>
        <dbReference type="PROSITE" id="PS51826"/>
    </source>
</evidence>
<dbReference type="EMBL" id="AVPG01000005">
    <property type="protein sequence ID" value="KGX87753.1"/>
    <property type="molecule type" value="Genomic_DNA"/>
</dbReference>
<dbReference type="SUPFAM" id="SSF51230">
    <property type="entry name" value="Single hybrid motif"/>
    <property type="match status" value="1"/>
</dbReference>
<evidence type="ECO:0000256" key="2">
    <source>
        <dbReference type="ARBA" id="ARBA00007317"/>
    </source>
</evidence>
<comment type="similarity">
    <text evidence="2 6">Belongs to the 2-oxoacid dehydrogenase family.</text>
</comment>
<feature type="region of interest" description="Disordered" evidence="7">
    <location>
        <begin position="79"/>
        <end position="113"/>
    </location>
</feature>
<protein>
    <recommendedName>
        <fullName evidence="6">Dihydrolipoamide acetyltransferase component of pyruvate dehydrogenase complex</fullName>
        <ecNumber evidence="6">2.3.1.-</ecNumber>
    </recommendedName>
</protein>
<dbReference type="GO" id="GO:0016407">
    <property type="term" value="F:acetyltransferase activity"/>
    <property type="evidence" value="ECO:0007669"/>
    <property type="project" value="TreeGrafter"/>
</dbReference>
<feature type="compositionally biased region" description="Polar residues" evidence="7">
    <location>
        <begin position="99"/>
        <end position="111"/>
    </location>
</feature>
<comment type="cofactor">
    <cofactor evidence="1 6">
        <name>(R)-lipoate</name>
        <dbReference type="ChEBI" id="CHEBI:83088"/>
    </cofactor>
</comment>
<evidence type="ECO:0000256" key="4">
    <source>
        <dbReference type="ARBA" id="ARBA00022823"/>
    </source>
</evidence>
<dbReference type="InterPro" id="IPR000089">
    <property type="entry name" value="Biotin_lipoyl"/>
</dbReference>
<dbReference type="SUPFAM" id="SSF52777">
    <property type="entry name" value="CoA-dependent acyltransferases"/>
    <property type="match status" value="1"/>
</dbReference>
<evidence type="ECO:0000313" key="10">
    <source>
        <dbReference type="EMBL" id="KGX87753.1"/>
    </source>
</evidence>
<comment type="caution">
    <text evidence="10">The sequence shown here is derived from an EMBL/GenBank/DDBJ whole genome shotgun (WGS) entry which is preliminary data.</text>
</comment>
<evidence type="ECO:0000259" key="8">
    <source>
        <dbReference type="PROSITE" id="PS50968"/>
    </source>
</evidence>
<dbReference type="Gene3D" id="2.40.50.100">
    <property type="match status" value="1"/>
</dbReference>
<evidence type="ECO:0000313" key="11">
    <source>
        <dbReference type="Proteomes" id="UP000030401"/>
    </source>
</evidence>
<evidence type="ECO:0000256" key="1">
    <source>
        <dbReference type="ARBA" id="ARBA00001938"/>
    </source>
</evidence>
<dbReference type="PROSITE" id="PS51826">
    <property type="entry name" value="PSBD"/>
    <property type="match status" value="1"/>
</dbReference>
<dbReference type="InterPro" id="IPR004167">
    <property type="entry name" value="PSBD"/>
</dbReference>
<dbReference type="PROSITE" id="PS50968">
    <property type="entry name" value="BIOTINYL_LIPOYL"/>
    <property type="match status" value="1"/>
</dbReference>
<keyword evidence="4 6" id="KW-0450">Lipoyl</keyword>
<evidence type="ECO:0000256" key="5">
    <source>
        <dbReference type="ARBA" id="ARBA00023315"/>
    </source>
</evidence>
<dbReference type="InterPro" id="IPR003016">
    <property type="entry name" value="2-oxoA_DH_lipoyl-BS"/>
</dbReference>
<dbReference type="PANTHER" id="PTHR43178">
    <property type="entry name" value="DIHYDROLIPOAMIDE ACETYLTRANSFERASE COMPONENT OF PYRUVATE DEHYDROGENASE COMPLEX"/>
    <property type="match status" value="1"/>
</dbReference>
<dbReference type="Gene3D" id="4.10.320.10">
    <property type="entry name" value="E3-binding domain"/>
    <property type="match status" value="1"/>
</dbReference>